<evidence type="ECO:0000313" key="2">
    <source>
        <dbReference type="Proteomes" id="UP001162992"/>
    </source>
</evidence>
<organism evidence="1 2">
    <name type="scientific">Diphasiastrum complanatum</name>
    <name type="common">Issler's clubmoss</name>
    <name type="synonym">Lycopodium complanatum</name>
    <dbReference type="NCBI Taxonomy" id="34168"/>
    <lineage>
        <taxon>Eukaryota</taxon>
        <taxon>Viridiplantae</taxon>
        <taxon>Streptophyta</taxon>
        <taxon>Embryophyta</taxon>
        <taxon>Tracheophyta</taxon>
        <taxon>Lycopodiopsida</taxon>
        <taxon>Lycopodiales</taxon>
        <taxon>Lycopodiaceae</taxon>
        <taxon>Lycopodioideae</taxon>
        <taxon>Diphasiastrum</taxon>
    </lineage>
</organism>
<reference evidence="2" key="1">
    <citation type="journal article" date="2024" name="Proc. Natl. Acad. Sci. U.S.A.">
        <title>Extraordinary preservation of gene collinearity over three hundred million years revealed in homosporous lycophytes.</title>
        <authorList>
            <person name="Li C."/>
            <person name="Wickell D."/>
            <person name="Kuo L.Y."/>
            <person name="Chen X."/>
            <person name="Nie B."/>
            <person name="Liao X."/>
            <person name="Peng D."/>
            <person name="Ji J."/>
            <person name="Jenkins J."/>
            <person name="Williams M."/>
            <person name="Shu S."/>
            <person name="Plott C."/>
            <person name="Barry K."/>
            <person name="Rajasekar S."/>
            <person name="Grimwood J."/>
            <person name="Han X."/>
            <person name="Sun S."/>
            <person name="Hou Z."/>
            <person name="He W."/>
            <person name="Dai G."/>
            <person name="Sun C."/>
            <person name="Schmutz J."/>
            <person name="Leebens-Mack J.H."/>
            <person name="Li F.W."/>
            <person name="Wang L."/>
        </authorList>
    </citation>
    <scope>NUCLEOTIDE SEQUENCE [LARGE SCALE GENOMIC DNA]</scope>
    <source>
        <strain evidence="2">cv. PW_Plant_1</strain>
    </source>
</reference>
<dbReference type="Proteomes" id="UP001162992">
    <property type="component" value="Chromosome 6"/>
</dbReference>
<proteinExistence type="predicted"/>
<keyword evidence="2" id="KW-1185">Reference proteome</keyword>
<feature type="non-terminal residue" evidence="1">
    <location>
        <position position="1"/>
    </location>
</feature>
<accession>A0ACC2DEQ1</accession>
<sequence>YFFTITATLQRHESASLWGCFCDWVTSTENRLYIGWFSVLMIPTLLTATAIFIIAFIAAPPVDIDGIRHNVIFGAIILTSAVIGLQFYPIWEAASADEWLYNGGPYELVLHFLLLFFHLGIRPWIVVAYSAPVAVATAYPFQILGVTGVFGGSIFSAMHGSLVTSSFIRETTENKSANLSAVNLFDFFQYASFNNSGSLHFFLVAWHVVGIRFTALGI</sequence>
<comment type="caution">
    <text evidence="1">The sequence shown here is derived from an EMBL/GenBank/DDBJ whole genome shotgun (WGS) entry which is preliminary data.</text>
</comment>
<name>A0ACC2DEQ1_DIPCM</name>
<evidence type="ECO:0000313" key="1">
    <source>
        <dbReference type="EMBL" id="KAJ7552823.1"/>
    </source>
</evidence>
<gene>
    <name evidence="1" type="ORF">O6H91_06G071500</name>
</gene>
<dbReference type="EMBL" id="CM055097">
    <property type="protein sequence ID" value="KAJ7552823.1"/>
    <property type="molecule type" value="Genomic_DNA"/>
</dbReference>
<protein>
    <submittedName>
        <fullName evidence="1">Uncharacterized protein</fullName>
    </submittedName>
</protein>